<accession>A0ABV7CZ54</accession>
<dbReference type="GO" id="GO:0016787">
    <property type="term" value="F:hydrolase activity"/>
    <property type="evidence" value="ECO:0007669"/>
    <property type="project" value="UniProtKB-KW"/>
</dbReference>
<dbReference type="SUPFAM" id="SSF56529">
    <property type="entry name" value="FAH"/>
    <property type="match status" value="1"/>
</dbReference>
<dbReference type="RefSeq" id="WP_390274903.1">
    <property type="nucleotide sequence ID" value="NZ_JBHRSA010000058.1"/>
</dbReference>
<dbReference type="InterPro" id="IPR036663">
    <property type="entry name" value="Fumarylacetoacetase_C_sf"/>
</dbReference>
<dbReference type="PANTHER" id="PTHR42796:SF4">
    <property type="entry name" value="FUMARYLACETOACETATE HYDROLASE DOMAIN-CONTAINING PROTEIN 2A"/>
    <property type="match status" value="1"/>
</dbReference>
<proteinExistence type="inferred from homology"/>
<dbReference type="Pfam" id="PF01557">
    <property type="entry name" value="FAA_hydrolase"/>
    <property type="match status" value="1"/>
</dbReference>
<keyword evidence="2" id="KW-0479">Metal-binding</keyword>
<dbReference type="Gene3D" id="3.90.850.10">
    <property type="entry name" value="Fumarylacetoacetase-like, C-terminal domain"/>
    <property type="match status" value="1"/>
</dbReference>
<keyword evidence="4" id="KW-0378">Hydrolase</keyword>
<name>A0ABV7CZ54_9BACI</name>
<gene>
    <name evidence="4" type="ORF">ACFOGI_16320</name>
</gene>
<dbReference type="InterPro" id="IPR051121">
    <property type="entry name" value="FAH"/>
</dbReference>
<dbReference type="Proteomes" id="UP001595279">
    <property type="component" value="Unassembled WGS sequence"/>
</dbReference>
<feature type="domain" description="Fumarylacetoacetase-like C-terminal" evidence="3">
    <location>
        <begin position="79"/>
        <end position="285"/>
    </location>
</feature>
<comment type="caution">
    <text evidence="4">The sequence shown here is derived from an EMBL/GenBank/DDBJ whole genome shotgun (WGS) entry which is preliminary data.</text>
</comment>
<organism evidence="4 5">
    <name type="scientific">Virgibacillus xinjiangensis</name>
    <dbReference type="NCBI Taxonomy" id="393090"/>
    <lineage>
        <taxon>Bacteria</taxon>
        <taxon>Bacillati</taxon>
        <taxon>Bacillota</taxon>
        <taxon>Bacilli</taxon>
        <taxon>Bacillales</taxon>
        <taxon>Bacillaceae</taxon>
        <taxon>Virgibacillus</taxon>
    </lineage>
</organism>
<evidence type="ECO:0000313" key="4">
    <source>
        <dbReference type="EMBL" id="MFC3041801.1"/>
    </source>
</evidence>
<dbReference type="InterPro" id="IPR011234">
    <property type="entry name" value="Fumarylacetoacetase-like_C"/>
</dbReference>
<reference evidence="5" key="1">
    <citation type="journal article" date="2019" name="Int. J. Syst. Evol. Microbiol.">
        <title>The Global Catalogue of Microorganisms (GCM) 10K type strain sequencing project: providing services to taxonomists for standard genome sequencing and annotation.</title>
        <authorList>
            <consortium name="The Broad Institute Genomics Platform"/>
            <consortium name="The Broad Institute Genome Sequencing Center for Infectious Disease"/>
            <person name="Wu L."/>
            <person name="Ma J."/>
        </authorList>
    </citation>
    <scope>NUCLEOTIDE SEQUENCE [LARGE SCALE GENOMIC DNA]</scope>
    <source>
        <strain evidence="5">KCTC 13128</strain>
    </source>
</reference>
<evidence type="ECO:0000256" key="1">
    <source>
        <dbReference type="ARBA" id="ARBA00010211"/>
    </source>
</evidence>
<protein>
    <submittedName>
        <fullName evidence="4">Fumarylacetoacetate hydrolase family protein</fullName>
    </submittedName>
</protein>
<keyword evidence="5" id="KW-1185">Reference proteome</keyword>
<dbReference type="EMBL" id="JBHRSA010000058">
    <property type="protein sequence ID" value="MFC3041801.1"/>
    <property type="molecule type" value="Genomic_DNA"/>
</dbReference>
<evidence type="ECO:0000256" key="2">
    <source>
        <dbReference type="ARBA" id="ARBA00022723"/>
    </source>
</evidence>
<evidence type="ECO:0000313" key="5">
    <source>
        <dbReference type="Proteomes" id="UP001595279"/>
    </source>
</evidence>
<dbReference type="PANTHER" id="PTHR42796">
    <property type="entry name" value="FUMARYLACETOACETATE HYDROLASE DOMAIN-CONTAINING PROTEIN 2A-RELATED"/>
    <property type="match status" value="1"/>
</dbReference>
<sequence length="286" mass="31781">MKFFTYFEGKDLKPGVKTAGGLLDISDMVKDINELIQLYNDEDKWAGFQHRLEEKESGKDDYLNETSIQFGPCEDKPGKIICVGLNYQRHADESGMEAPEVPVLFNKYNNTLAGSGEAITIPEHAKKIDYEAELALVIGKQAKNVDKDAAGDYIFGYSSANDLSARDLQFQTNQWLLGKNLDGFCPLGPYLVTKDEVPNANALSISCKVNGEVRQQSNTSDMIFDCEDIVSFISHHMTLEPGDVILTGTPEGVILGYEEDKRNWLRAGDEVMVEIEGLGKLQNVLQ</sequence>
<evidence type="ECO:0000259" key="3">
    <source>
        <dbReference type="Pfam" id="PF01557"/>
    </source>
</evidence>
<comment type="similarity">
    <text evidence="1">Belongs to the FAH family.</text>
</comment>